<evidence type="ECO:0000256" key="1">
    <source>
        <dbReference type="SAM" id="MobiDB-lite"/>
    </source>
</evidence>
<protein>
    <submittedName>
        <fullName evidence="2">Uncharacterized protein</fullName>
    </submittedName>
</protein>
<name>A0ABN9RRR6_9DINO</name>
<accession>A0ABN9RRR6</accession>
<dbReference type="Proteomes" id="UP001189429">
    <property type="component" value="Unassembled WGS sequence"/>
</dbReference>
<evidence type="ECO:0000313" key="2">
    <source>
        <dbReference type="EMBL" id="CAK0821088.1"/>
    </source>
</evidence>
<evidence type="ECO:0000313" key="3">
    <source>
        <dbReference type="Proteomes" id="UP001189429"/>
    </source>
</evidence>
<proteinExistence type="predicted"/>
<keyword evidence="3" id="KW-1185">Reference proteome</keyword>
<organism evidence="2 3">
    <name type="scientific">Prorocentrum cordatum</name>
    <dbReference type="NCBI Taxonomy" id="2364126"/>
    <lineage>
        <taxon>Eukaryota</taxon>
        <taxon>Sar</taxon>
        <taxon>Alveolata</taxon>
        <taxon>Dinophyceae</taxon>
        <taxon>Prorocentrales</taxon>
        <taxon>Prorocentraceae</taxon>
        <taxon>Prorocentrum</taxon>
    </lineage>
</organism>
<comment type="caution">
    <text evidence="2">The sequence shown here is derived from an EMBL/GenBank/DDBJ whole genome shotgun (WGS) entry which is preliminary data.</text>
</comment>
<gene>
    <name evidence="2" type="ORF">PCOR1329_LOCUS22512</name>
</gene>
<sequence>MLRREEDEGAMNRSVLGIDASRPCSPVELEAQRLQAGAVEAQALGASARTPGLFESKEMFQKCLQELREENDALRMGNSLGRTEMFARPAGLSTMPGGMAPSPQPTMVRSYSPRARAPPAPQVIVHRQPRASSPLRGVASAPQGQASAPTAFPPLPLGLDGQCRWPAPSQQAVQQAMACLPQLDEASRAQLASLHPQYAMAILWDLDARGGCEAVGDLAAFVQRAARTLLQSGPAAAAASAHASPVAAPLFGLPAGPTGPPLPLLQFPVAAGALQPG</sequence>
<dbReference type="EMBL" id="CAUYUJ010007535">
    <property type="protein sequence ID" value="CAK0821088.1"/>
    <property type="molecule type" value="Genomic_DNA"/>
</dbReference>
<feature type="region of interest" description="Disordered" evidence="1">
    <location>
        <begin position="93"/>
        <end position="115"/>
    </location>
</feature>
<reference evidence="2" key="1">
    <citation type="submission" date="2023-10" db="EMBL/GenBank/DDBJ databases">
        <authorList>
            <person name="Chen Y."/>
            <person name="Shah S."/>
            <person name="Dougan E. K."/>
            <person name="Thang M."/>
            <person name="Chan C."/>
        </authorList>
    </citation>
    <scope>NUCLEOTIDE SEQUENCE [LARGE SCALE GENOMIC DNA]</scope>
</reference>